<keyword evidence="8" id="KW-1185">Reference proteome</keyword>
<dbReference type="RefSeq" id="WP_344171958.1">
    <property type="nucleotide sequence ID" value="NZ_BAAARY010000009.1"/>
</dbReference>
<dbReference type="Proteomes" id="UP001499978">
    <property type="component" value="Unassembled WGS sequence"/>
</dbReference>
<evidence type="ECO:0000313" key="8">
    <source>
        <dbReference type="Proteomes" id="UP001499978"/>
    </source>
</evidence>
<dbReference type="InterPro" id="IPR009908">
    <property type="entry name" value="Methylamine_util_MauE"/>
</dbReference>
<name>A0ABN3NN61_9ACTN</name>
<dbReference type="Pfam" id="PF07291">
    <property type="entry name" value="MauE"/>
    <property type="match status" value="1"/>
</dbReference>
<gene>
    <name evidence="7" type="ORF">GCM10010201_22190</name>
</gene>
<accession>A0ABN3NN61</accession>
<reference evidence="7 8" key="1">
    <citation type="journal article" date="2019" name="Int. J. Syst. Evol. Microbiol.">
        <title>The Global Catalogue of Microorganisms (GCM) 10K type strain sequencing project: providing services to taxonomists for standard genome sequencing and annotation.</title>
        <authorList>
            <consortium name="The Broad Institute Genomics Platform"/>
            <consortium name="The Broad Institute Genome Sequencing Center for Infectious Disease"/>
            <person name="Wu L."/>
            <person name="Ma J."/>
        </authorList>
    </citation>
    <scope>NUCLEOTIDE SEQUENCE [LARGE SCALE GENOMIC DNA]</scope>
    <source>
        <strain evidence="7 8">JCM 3367</strain>
    </source>
</reference>
<feature type="domain" description="Methylamine utilisation protein MauE" evidence="6">
    <location>
        <begin position="13"/>
        <end position="146"/>
    </location>
</feature>
<comment type="subcellular location">
    <subcellularLocation>
        <location evidence="1">Membrane</location>
        <topology evidence="1">Multi-pass membrane protein</topology>
    </subcellularLocation>
</comment>
<feature type="transmembrane region" description="Helical" evidence="5">
    <location>
        <begin position="12"/>
        <end position="30"/>
    </location>
</feature>
<evidence type="ECO:0000313" key="7">
    <source>
        <dbReference type="EMBL" id="GAA2523448.1"/>
    </source>
</evidence>
<comment type="caution">
    <text evidence="7">The sequence shown here is derived from an EMBL/GenBank/DDBJ whole genome shotgun (WGS) entry which is preliminary data.</text>
</comment>
<keyword evidence="4 5" id="KW-0472">Membrane</keyword>
<organism evidence="7 8">
    <name type="scientific">Pilimelia columellifera subsp. columellifera</name>
    <dbReference type="NCBI Taxonomy" id="706583"/>
    <lineage>
        <taxon>Bacteria</taxon>
        <taxon>Bacillati</taxon>
        <taxon>Actinomycetota</taxon>
        <taxon>Actinomycetes</taxon>
        <taxon>Micromonosporales</taxon>
        <taxon>Micromonosporaceae</taxon>
        <taxon>Pilimelia</taxon>
    </lineage>
</organism>
<evidence type="ECO:0000256" key="3">
    <source>
        <dbReference type="ARBA" id="ARBA00022989"/>
    </source>
</evidence>
<feature type="transmembrane region" description="Helical" evidence="5">
    <location>
        <begin position="82"/>
        <end position="103"/>
    </location>
</feature>
<sequence>MNSLLSRWSVIQPWLTVAVRLGLAAVWIIAGGNKVGDLDASARAVHAYDLMPFAAAQILGAVLPFLEIALGLLLIVGLATRLVGGVSAVVLVLFVGGIISAWARGLAIDCGCFGGGGALATGQEPEYLGRLLEDTGFLAMAAFLIVFPRGWLALDNWLSDDPQLPRRRVASTETETEESAR</sequence>
<feature type="transmembrane region" description="Helical" evidence="5">
    <location>
        <begin position="50"/>
        <end position="75"/>
    </location>
</feature>
<evidence type="ECO:0000256" key="1">
    <source>
        <dbReference type="ARBA" id="ARBA00004141"/>
    </source>
</evidence>
<dbReference type="EMBL" id="BAAARY010000009">
    <property type="protein sequence ID" value="GAA2523448.1"/>
    <property type="molecule type" value="Genomic_DNA"/>
</dbReference>
<keyword evidence="2 5" id="KW-0812">Transmembrane</keyword>
<keyword evidence="3 5" id="KW-1133">Transmembrane helix</keyword>
<protein>
    <submittedName>
        <fullName evidence="7">DoxX family membrane protein</fullName>
    </submittedName>
</protein>
<evidence type="ECO:0000259" key="6">
    <source>
        <dbReference type="Pfam" id="PF07291"/>
    </source>
</evidence>
<evidence type="ECO:0000256" key="2">
    <source>
        <dbReference type="ARBA" id="ARBA00022692"/>
    </source>
</evidence>
<evidence type="ECO:0000256" key="5">
    <source>
        <dbReference type="SAM" id="Phobius"/>
    </source>
</evidence>
<proteinExistence type="predicted"/>
<feature type="transmembrane region" description="Helical" evidence="5">
    <location>
        <begin position="137"/>
        <end position="158"/>
    </location>
</feature>
<evidence type="ECO:0000256" key="4">
    <source>
        <dbReference type="ARBA" id="ARBA00023136"/>
    </source>
</evidence>